<protein>
    <submittedName>
        <fullName evidence="2">Uncharacterized protein</fullName>
    </submittedName>
</protein>
<accession>A0A7C8ZWS3</accession>
<feature type="transmembrane region" description="Helical" evidence="1">
    <location>
        <begin position="58"/>
        <end position="77"/>
    </location>
</feature>
<keyword evidence="1" id="KW-0472">Membrane</keyword>
<sequence>MILVDANKQKLKQRKHTRTITIENLRNLFVTNPDLNYNPRKKKAKQTTLQNQHHLRQLIIVSRLVTVTVTVTVSMTVNLANRYIVALYSYLAVTRVNWDIVALCWLDW</sequence>
<keyword evidence="1" id="KW-1133">Transmembrane helix</keyword>
<reference evidence="2" key="1">
    <citation type="journal article" date="2013" name="J. Plant Res.">
        <title>Effect of fungi and light on seed germination of three Opuntia species from semiarid lands of central Mexico.</title>
        <authorList>
            <person name="Delgado-Sanchez P."/>
            <person name="Jimenez-Bremont J.F."/>
            <person name="Guerrero-Gonzalez Mde L."/>
            <person name="Flores J."/>
        </authorList>
    </citation>
    <scope>NUCLEOTIDE SEQUENCE</scope>
    <source>
        <tissue evidence="2">Cladode</tissue>
    </source>
</reference>
<reference evidence="2" key="2">
    <citation type="submission" date="2020-07" db="EMBL/GenBank/DDBJ databases">
        <authorList>
            <person name="Vera ALvarez R."/>
            <person name="Arias-Moreno D.M."/>
            <person name="Jimenez-Jacinto V."/>
            <person name="Jimenez-Bremont J.F."/>
            <person name="Swaminathan K."/>
            <person name="Moose S.P."/>
            <person name="Guerrero-Gonzalez M.L."/>
            <person name="Marino-Ramirez L."/>
            <person name="Landsman D."/>
            <person name="Rodriguez-Kessler M."/>
            <person name="Delgado-Sanchez P."/>
        </authorList>
    </citation>
    <scope>NUCLEOTIDE SEQUENCE</scope>
    <source>
        <tissue evidence="2">Cladode</tissue>
    </source>
</reference>
<organism evidence="2">
    <name type="scientific">Opuntia streptacantha</name>
    <name type="common">Prickly pear cactus</name>
    <name type="synonym">Opuntia cardona</name>
    <dbReference type="NCBI Taxonomy" id="393608"/>
    <lineage>
        <taxon>Eukaryota</taxon>
        <taxon>Viridiplantae</taxon>
        <taxon>Streptophyta</taxon>
        <taxon>Embryophyta</taxon>
        <taxon>Tracheophyta</taxon>
        <taxon>Spermatophyta</taxon>
        <taxon>Magnoliopsida</taxon>
        <taxon>eudicotyledons</taxon>
        <taxon>Gunneridae</taxon>
        <taxon>Pentapetalae</taxon>
        <taxon>Caryophyllales</taxon>
        <taxon>Cactineae</taxon>
        <taxon>Cactaceae</taxon>
        <taxon>Opuntioideae</taxon>
        <taxon>Opuntia</taxon>
    </lineage>
</organism>
<evidence type="ECO:0000256" key="1">
    <source>
        <dbReference type="SAM" id="Phobius"/>
    </source>
</evidence>
<dbReference type="AlphaFoldDB" id="A0A7C8ZWS3"/>
<evidence type="ECO:0000313" key="2">
    <source>
        <dbReference type="EMBL" id="MBA4652153.1"/>
    </source>
</evidence>
<proteinExistence type="predicted"/>
<keyword evidence="1" id="KW-0812">Transmembrane</keyword>
<dbReference type="EMBL" id="GISG01173340">
    <property type="protein sequence ID" value="MBA4652153.1"/>
    <property type="molecule type" value="Transcribed_RNA"/>
</dbReference>
<name>A0A7C8ZWS3_OPUST</name>